<dbReference type="InterPro" id="IPR024079">
    <property type="entry name" value="MetalloPept_cat_dom_sf"/>
</dbReference>
<evidence type="ECO:0000313" key="11">
    <source>
        <dbReference type="Proteomes" id="UP000645257"/>
    </source>
</evidence>
<evidence type="ECO:0000256" key="4">
    <source>
        <dbReference type="ARBA" id="ARBA00022833"/>
    </source>
</evidence>
<dbReference type="AlphaFoldDB" id="A0A918U7Y9"/>
<comment type="cofactor">
    <cofactor evidence="6">
        <name>Zn(2+)</name>
        <dbReference type="ChEBI" id="CHEBI:29105"/>
    </cofactor>
    <text evidence="6">Binds 1 zinc ion per subunit.</text>
</comment>
<gene>
    <name evidence="10" type="ORF">GCM10011289_06560</name>
</gene>
<dbReference type="EMBL" id="BMYX01000002">
    <property type="protein sequence ID" value="GGY06707.1"/>
    <property type="molecule type" value="Genomic_DNA"/>
</dbReference>
<evidence type="ECO:0000259" key="9">
    <source>
        <dbReference type="PROSITE" id="PS51864"/>
    </source>
</evidence>
<feature type="binding site" evidence="6">
    <location>
        <position position="201"/>
    </location>
    <ligand>
        <name>Zn(2+)</name>
        <dbReference type="ChEBI" id="CHEBI:29105"/>
        <note>catalytic</note>
    </ligand>
</feature>
<comment type="caution">
    <text evidence="10">The sequence shown here is derived from an EMBL/GenBank/DDBJ whole genome shotgun (WGS) entry which is preliminary data.</text>
</comment>
<keyword evidence="8" id="KW-0732">Signal</keyword>
<proteinExistence type="predicted"/>
<feature type="chain" id="PRO_5036942288" description="Peptidase M12A domain-containing protein" evidence="8">
    <location>
        <begin position="31"/>
        <end position="638"/>
    </location>
</feature>
<evidence type="ECO:0000256" key="3">
    <source>
        <dbReference type="ARBA" id="ARBA00022801"/>
    </source>
</evidence>
<dbReference type="PANTHER" id="PTHR10127">
    <property type="entry name" value="DISCOIDIN, CUB, EGF, LAMININ , AND ZINC METALLOPROTEASE DOMAIN CONTAINING"/>
    <property type="match status" value="1"/>
</dbReference>
<feature type="signal peptide" evidence="8">
    <location>
        <begin position="1"/>
        <end position="30"/>
    </location>
</feature>
<dbReference type="GO" id="GO:0006508">
    <property type="term" value="P:proteolysis"/>
    <property type="evidence" value="ECO:0007669"/>
    <property type="project" value="UniProtKB-KW"/>
</dbReference>
<dbReference type="GO" id="GO:0004222">
    <property type="term" value="F:metalloendopeptidase activity"/>
    <property type="evidence" value="ECO:0007669"/>
    <property type="project" value="UniProtKB-UniRule"/>
</dbReference>
<dbReference type="PROSITE" id="PS50231">
    <property type="entry name" value="RICIN_B_LECTIN"/>
    <property type="match status" value="2"/>
</dbReference>
<reference evidence="10" key="1">
    <citation type="journal article" date="2014" name="Int. J. Syst. Evol. Microbiol.">
        <title>Complete genome sequence of Corynebacterium casei LMG S-19264T (=DSM 44701T), isolated from a smear-ripened cheese.</title>
        <authorList>
            <consortium name="US DOE Joint Genome Institute (JGI-PGF)"/>
            <person name="Walter F."/>
            <person name="Albersmeier A."/>
            <person name="Kalinowski J."/>
            <person name="Ruckert C."/>
        </authorList>
    </citation>
    <scope>NUCLEOTIDE SEQUENCE</scope>
    <source>
        <strain evidence="10">KCTC 32182</strain>
    </source>
</reference>
<evidence type="ECO:0000256" key="2">
    <source>
        <dbReference type="ARBA" id="ARBA00022723"/>
    </source>
</evidence>
<keyword evidence="2 6" id="KW-0479">Metal-binding</keyword>
<keyword evidence="3 6" id="KW-0378">Hydrolase</keyword>
<dbReference type="Proteomes" id="UP000645257">
    <property type="component" value="Unassembled WGS sequence"/>
</dbReference>
<feature type="binding site" evidence="6">
    <location>
        <position position="191"/>
    </location>
    <ligand>
        <name>Zn(2+)</name>
        <dbReference type="ChEBI" id="CHEBI:29105"/>
        <note>catalytic</note>
    </ligand>
</feature>
<feature type="region of interest" description="Disordered" evidence="7">
    <location>
        <begin position="248"/>
        <end position="269"/>
    </location>
</feature>
<feature type="region of interest" description="Disordered" evidence="7">
    <location>
        <begin position="607"/>
        <end position="638"/>
    </location>
</feature>
<evidence type="ECO:0000313" key="10">
    <source>
        <dbReference type="EMBL" id="GGY06707.1"/>
    </source>
</evidence>
<dbReference type="SUPFAM" id="SSF50370">
    <property type="entry name" value="Ricin B-like lectins"/>
    <property type="match status" value="2"/>
</dbReference>
<dbReference type="Gene3D" id="3.40.390.10">
    <property type="entry name" value="Collagenase (Catalytic Domain)"/>
    <property type="match status" value="1"/>
</dbReference>
<dbReference type="GO" id="GO:0008270">
    <property type="term" value="F:zinc ion binding"/>
    <property type="evidence" value="ECO:0007669"/>
    <property type="project" value="UniProtKB-UniRule"/>
</dbReference>
<sequence length="638" mass="68957">MKTSSYVLSPRVLARLVVATAMPLAGAAFALTPDTSAHVGYDNLTGKEITYRVLPDGEALAYGDIRIGSHAQIQQHGIDTLNVYPQIDSPRKKRAVWRPSGTAWPDNIVYYEFDSDVDRQTWDAMLAAMRHMEERTAVRFVSDATQPYRLKIFAKPKRGVVCGTSFLGRLGPRSQPQALTISCPDISTSLHELMHALGFHHEEMRRGNESAPPDPDSVVRAIKQSSYRTLSAGDIAGIHRYYPFSPTTPARRPHPAYRPPEPGREHPVAPRSDVKAVYQLVSQRKKECLMAFGDGETVPWFYGASGVGTMACRTGMLQQQWRYRLDGRIQSVAYPAFCLGADGAGHVGRGRRGNVLKRCDSAASLRWSVSQARIIDHDAPDAMLQPVPGGVDAKEESLTDVPLSYWYWVEVSPDPASSVPPAAVPPSARVPVSPLAPPTVLPISLSGHSGAGRLTASPHDRPAAGLPLADHRLEYRPLISARDGQCLTAMAMLPSHGRRGGKERASLQPCRAGSEHQSWVRLPNGWIKNQRSPGLCLALTGIGAAPTRQVVVGACEARPLFQWQLTGNQLRNVTAPGTPLANSGAPAVPGIRAPGNTDPAWIGWRWGEPQRAADPRPAGSVGGTSAGTAPFRGLGLPK</sequence>
<dbReference type="Pfam" id="PF01400">
    <property type="entry name" value="Astacin"/>
    <property type="match status" value="1"/>
</dbReference>
<dbReference type="PROSITE" id="PS51864">
    <property type="entry name" value="ASTACIN"/>
    <property type="match status" value="1"/>
</dbReference>
<dbReference type="RefSeq" id="WP_189531157.1">
    <property type="nucleotide sequence ID" value="NZ_BMYX01000002.1"/>
</dbReference>
<feature type="active site" evidence="6">
    <location>
        <position position="192"/>
    </location>
</feature>
<dbReference type="PRINTS" id="PR00480">
    <property type="entry name" value="ASTACIN"/>
</dbReference>
<keyword evidence="4 6" id="KW-0862">Zinc</keyword>
<dbReference type="SMART" id="SM00235">
    <property type="entry name" value="ZnMc"/>
    <property type="match status" value="1"/>
</dbReference>
<keyword evidence="11" id="KW-1185">Reference proteome</keyword>
<dbReference type="InterPro" id="IPR006026">
    <property type="entry name" value="Peptidase_Metallo"/>
</dbReference>
<dbReference type="Gene3D" id="2.80.10.50">
    <property type="match status" value="2"/>
</dbReference>
<evidence type="ECO:0000256" key="7">
    <source>
        <dbReference type="SAM" id="MobiDB-lite"/>
    </source>
</evidence>
<reference evidence="10" key="2">
    <citation type="submission" date="2020-09" db="EMBL/GenBank/DDBJ databases">
        <authorList>
            <person name="Sun Q."/>
            <person name="Kim S."/>
        </authorList>
    </citation>
    <scope>NUCLEOTIDE SEQUENCE</scope>
    <source>
        <strain evidence="10">KCTC 32182</strain>
    </source>
</reference>
<dbReference type="PANTHER" id="PTHR10127:SF780">
    <property type="entry name" value="METALLOENDOPEPTIDASE"/>
    <property type="match status" value="1"/>
</dbReference>
<accession>A0A918U7Y9</accession>
<protein>
    <recommendedName>
        <fullName evidence="9">Peptidase M12A domain-containing protein</fullName>
    </recommendedName>
</protein>
<organism evidence="10 11">
    <name type="scientific">Paludibacterium paludis</name>
    <dbReference type="NCBI Taxonomy" id="1225769"/>
    <lineage>
        <taxon>Bacteria</taxon>
        <taxon>Pseudomonadati</taxon>
        <taxon>Pseudomonadota</taxon>
        <taxon>Betaproteobacteria</taxon>
        <taxon>Neisseriales</taxon>
        <taxon>Chromobacteriaceae</taxon>
        <taxon>Paludibacterium</taxon>
    </lineage>
</organism>
<evidence type="ECO:0000256" key="6">
    <source>
        <dbReference type="PROSITE-ProRule" id="PRU01211"/>
    </source>
</evidence>
<feature type="binding site" evidence="6">
    <location>
        <position position="195"/>
    </location>
    <ligand>
        <name>Zn(2+)</name>
        <dbReference type="ChEBI" id="CHEBI:29105"/>
        <note>catalytic</note>
    </ligand>
</feature>
<keyword evidence="5 6" id="KW-0482">Metalloprotease</keyword>
<dbReference type="InterPro" id="IPR035992">
    <property type="entry name" value="Ricin_B-like_lectins"/>
</dbReference>
<dbReference type="SUPFAM" id="SSF55486">
    <property type="entry name" value="Metalloproteases ('zincins'), catalytic domain"/>
    <property type="match status" value="1"/>
</dbReference>
<dbReference type="InterPro" id="IPR001506">
    <property type="entry name" value="Peptidase_M12A"/>
</dbReference>
<evidence type="ECO:0000256" key="8">
    <source>
        <dbReference type="SAM" id="SignalP"/>
    </source>
</evidence>
<keyword evidence="1 6" id="KW-0645">Protease</keyword>
<name>A0A918U7Y9_9NEIS</name>
<comment type="caution">
    <text evidence="6">Lacks conserved residue(s) required for the propagation of feature annotation.</text>
</comment>
<evidence type="ECO:0000256" key="1">
    <source>
        <dbReference type="ARBA" id="ARBA00022670"/>
    </source>
</evidence>
<feature type="domain" description="Peptidase M12A" evidence="9">
    <location>
        <begin position="94"/>
        <end position="205"/>
    </location>
</feature>
<evidence type="ECO:0000256" key="5">
    <source>
        <dbReference type="ARBA" id="ARBA00023049"/>
    </source>
</evidence>